<proteinExistence type="predicted"/>
<feature type="region of interest" description="Disordered" evidence="2">
    <location>
        <begin position="419"/>
        <end position="440"/>
    </location>
</feature>
<dbReference type="OrthoDB" id="3638851at2759"/>
<name>A0A6A6FV62_9PEZI</name>
<organism evidence="3 4">
    <name type="scientific">Cercospora zeae-maydis SCOH1-5</name>
    <dbReference type="NCBI Taxonomy" id="717836"/>
    <lineage>
        <taxon>Eukaryota</taxon>
        <taxon>Fungi</taxon>
        <taxon>Dikarya</taxon>
        <taxon>Ascomycota</taxon>
        <taxon>Pezizomycotina</taxon>
        <taxon>Dothideomycetes</taxon>
        <taxon>Dothideomycetidae</taxon>
        <taxon>Mycosphaerellales</taxon>
        <taxon>Mycosphaerellaceae</taxon>
        <taxon>Cercospora</taxon>
    </lineage>
</organism>
<evidence type="ECO:0000313" key="4">
    <source>
        <dbReference type="Proteomes" id="UP000799539"/>
    </source>
</evidence>
<reference evidence="3" key="1">
    <citation type="journal article" date="2020" name="Stud. Mycol.">
        <title>101 Dothideomycetes genomes: a test case for predicting lifestyles and emergence of pathogens.</title>
        <authorList>
            <person name="Haridas S."/>
            <person name="Albert R."/>
            <person name="Binder M."/>
            <person name="Bloem J."/>
            <person name="Labutti K."/>
            <person name="Salamov A."/>
            <person name="Andreopoulos B."/>
            <person name="Baker S."/>
            <person name="Barry K."/>
            <person name="Bills G."/>
            <person name="Bluhm B."/>
            <person name="Cannon C."/>
            <person name="Castanera R."/>
            <person name="Culley D."/>
            <person name="Daum C."/>
            <person name="Ezra D."/>
            <person name="Gonzalez J."/>
            <person name="Henrissat B."/>
            <person name="Kuo A."/>
            <person name="Liang C."/>
            <person name="Lipzen A."/>
            <person name="Lutzoni F."/>
            <person name="Magnuson J."/>
            <person name="Mondo S."/>
            <person name="Nolan M."/>
            <person name="Ohm R."/>
            <person name="Pangilinan J."/>
            <person name="Park H.-J."/>
            <person name="Ramirez L."/>
            <person name="Alfaro M."/>
            <person name="Sun H."/>
            <person name="Tritt A."/>
            <person name="Yoshinaga Y."/>
            <person name="Zwiers L.-H."/>
            <person name="Turgeon B."/>
            <person name="Goodwin S."/>
            <person name="Spatafora J."/>
            <person name="Crous P."/>
            <person name="Grigoriev I."/>
        </authorList>
    </citation>
    <scope>NUCLEOTIDE SEQUENCE</scope>
    <source>
        <strain evidence="3">SCOH1-5</strain>
    </source>
</reference>
<gene>
    <name evidence="3" type="ORF">CERZMDRAFT_80162</name>
</gene>
<feature type="compositionally biased region" description="Basic residues" evidence="2">
    <location>
        <begin position="28"/>
        <end position="37"/>
    </location>
</feature>
<feature type="region of interest" description="Disordered" evidence="2">
    <location>
        <begin position="21"/>
        <end position="45"/>
    </location>
</feature>
<feature type="coiled-coil region" evidence="1">
    <location>
        <begin position="232"/>
        <end position="298"/>
    </location>
</feature>
<feature type="region of interest" description="Disordered" evidence="2">
    <location>
        <begin position="762"/>
        <end position="825"/>
    </location>
</feature>
<dbReference type="Proteomes" id="UP000799539">
    <property type="component" value="Unassembled WGS sequence"/>
</dbReference>
<feature type="compositionally biased region" description="Polar residues" evidence="2">
    <location>
        <begin position="802"/>
        <end position="825"/>
    </location>
</feature>
<feature type="compositionally biased region" description="Polar residues" evidence="2">
    <location>
        <begin position="770"/>
        <end position="793"/>
    </location>
</feature>
<evidence type="ECO:0000256" key="2">
    <source>
        <dbReference type="SAM" id="MobiDB-lite"/>
    </source>
</evidence>
<keyword evidence="1" id="KW-0175">Coiled coil</keyword>
<dbReference type="AlphaFoldDB" id="A0A6A6FV62"/>
<sequence length="825" mass="91771">MANNTTAKRRRPVTTILPAASTHVSSSSRRRHRHRSASMKFSPPTRTHALAPAAHLPTTSLTLLNSADKYLSSSGPAHAKHGKARANDGELSIAETDQYVHAPTASSSMVPPDLAPFSCHSHRAGKRRRLSVSRYEDAWDCEEDVRLLNKAFRTAEDSLAVKDAQIIALRQELLHVQTSYQRKESELRQDLLFQHIMAQQRAARDHEKEKIGLHRLVAFLRVDHEKQSQTLKEQYRTELESERTRHQQALAQALKDKQLAVDRSNSAYLQVQSMHTVMEHANTVAKVLESDLDDLRRLDIEEAEQRERDQSGLPPPYHAILDTDEYIPPYGANQHRDNGTLELDNIEATITSNFMRELRAANRTSLALREHDERSRAIGAGSMLFHSAMLAFATACQHLRCLLENAIEGHSESNKSCGIVDENGASPREPGATTGTDMDPPFSAPTFKHPNLAELGLPAHLNATAASSDTGTIEHPIDLLRRAQINSSSSVREKPNLPESDAIIAVTDRISNTLFDLCTHVFAALDVREYCSERLCNNKCIRLGTWLRLADDTLLRCLKRRLEATAVEDVFSQAVDQSLTCTKCMSDHCGGYCLRLHMISYNITRLKSIRRTLDKISNPSRVGMYFNETMNWLRDNLEKERELSANAVSPPGQQATPVMTAEEMALAMQYSVLDATQAAAQRAIQREDPPEELARRLQPVRDLHFPGPRYRIVSPMAGPPAGFPPAARGIDSAVLAGNQPRSRQTGTDQSDDRIETFVNRAHIPHGLPNVSPTAWARTSSSLGRERNTAQASDETARAPISSVETRPQRQIGSGTPQDTRQSSPT</sequence>
<accession>A0A6A6FV62</accession>
<keyword evidence="4" id="KW-1185">Reference proteome</keyword>
<evidence type="ECO:0000313" key="3">
    <source>
        <dbReference type="EMBL" id="KAF2217392.1"/>
    </source>
</evidence>
<protein>
    <submittedName>
        <fullName evidence="3">Uncharacterized protein</fullName>
    </submittedName>
</protein>
<dbReference type="EMBL" id="ML992662">
    <property type="protein sequence ID" value="KAF2217392.1"/>
    <property type="molecule type" value="Genomic_DNA"/>
</dbReference>
<evidence type="ECO:0000256" key="1">
    <source>
        <dbReference type="SAM" id="Coils"/>
    </source>
</evidence>